<keyword evidence="2" id="KW-1185">Reference proteome</keyword>
<protein>
    <submittedName>
        <fullName evidence="1">Uncharacterized protein</fullName>
    </submittedName>
</protein>
<accession>A0A8J3P7C8</accession>
<name>A0A8J3P7C8_9ACTN</name>
<evidence type="ECO:0000313" key="2">
    <source>
        <dbReference type="Proteomes" id="UP000630887"/>
    </source>
</evidence>
<dbReference type="RefSeq" id="WP_203689360.1">
    <property type="nucleotide sequence ID" value="NZ_BAAALC010000006.1"/>
</dbReference>
<proteinExistence type="predicted"/>
<comment type="caution">
    <text evidence="1">The sequence shown here is derived from an EMBL/GenBank/DDBJ whole genome shotgun (WGS) entry which is preliminary data.</text>
</comment>
<dbReference type="Proteomes" id="UP000630887">
    <property type="component" value="Unassembled WGS sequence"/>
</dbReference>
<gene>
    <name evidence="1" type="ORF">Cco03nite_11960</name>
</gene>
<sequence length="343" mass="38829">MEDLQAARISRDYSGFLLREVDWSLIEEGTEFVSRIDYIRRFTFTAHLSGIGKWTGMSTEVVDADRVALRLHAAIEEALVSAQFLNLTELTTSISTDRLAFQYRDPDYEFDLTFLGDGTVVLERRGSRMRAFHDWYTSFMPYVPQILRRAMAAFDTELHHRLMPPHPTPADTVNAMGTDVPERVKLLSSSFNFEVVCHRLAHEDSAKISTNLEVMRDNVAVRLPDAGGVMTRQEGEPHVADYGRMDYRIGLRHPKRNYVTQFLTVMAPSNAKWSGLFFTFAYVGENSTDWGEGHRVAINPRFFLSPEACADAYISFFLDIGLVGFVASVTKGYTFTTTASTLD</sequence>
<dbReference type="AlphaFoldDB" id="A0A8J3P7C8"/>
<organism evidence="1 2">
    <name type="scientific">Catellatospora coxensis</name>
    <dbReference type="NCBI Taxonomy" id="310354"/>
    <lineage>
        <taxon>Bacteria</taxon>
        <taxon>Bacillati</taxon>
        <taxon>Actinomycetota</taxon>
        <taxon>Actinomycetes</taxon>
        <taxon>Micromonosporales</taxon>
        <taxon>Micromonosporaceae</taxon>
        <taxon>Catellatospora</taxon>
    </lineage>
</organism>
<evidence type="ECO:0000313" key="1">
    <source>
        <dbReference type="EMBL" id="GIG04496.1"/>
    </source>
</evidence>
<reference evidence="1 2" key="1">
    <citation type="submission" date="2021-01" db="EMBL/GenBank/DDBJ databases">
        <title>Whole genome shotgun sequence of Catellatospora coxensis NBRC 107359.</title>
        <authorList>
            <person name="Komaki H."/>
            <person name="Tamura T."/>
        </authorList>
    </citation>
    <scope>NUCLEOTIDE SEQUENCE [LARGE SCALE GENOMIC DNA]</scope>
    <source>
        <strain evidence="1 2">NBRC 107359</strain>
    </source>
</reference>
<dbReference type="EMBL" id="BONI01000007">
    <property type="protein sequence ID" value="GIG04496.1"/>
    <property type="molecule type" value="Genomic_DNA"/>
</dbReference>